<dbReference type="SUPFAM" id="SSF56935">
    <property type="entry name" value="Porins"/>
    <property type="match status" value="1"/>
</dbReference>
<dbReference type="Pfam" id="PF00593">
    <property type="entry name" value="TonB_dep_Rec_b-barrel"/>
    <property type="match status" value="1"/>
</dbReference>
<dbReference type="Pfam" id="PF07715">
    <property type="entry name" value="Plug"/>
    <property type="match status" value="1"/>
</dbReference>
<keyword evidence="3 8" id="KW-1134">Transmembrane beta strand</keyword>
<evidence type="ECO:0000259" key="11">
    <source>
        <dbReference type="Pfam" id="PF00593"/>
    </source>
</evidence>
<evidence type="ECO:0000313" key="13">
    <source>
        <dbReference type="EMBL" id="NNM72685.1"/>
    </source>
</evidence>
<name>A0A849I8R5_9HYPH</name>
<proteinExistence type="inferred from homology"/>
<dbReference type="GO" id="GO:0015344">
    <property type="term" value="F:siderophore uptake transmembrane transporter activity"/>
    <property type="evidence" value="ECO:0007669"/>
    <property type="project" value="TreeGrafter"/>
</dbReference>
<evidence type="ECO:0000256" key="3">
    <source>
        <dbReference type="ARBA" id="ARBA00022452"/>
    </source>
</evidence>
<keyword evidence="10" id="KW-0732">Signal</keyword>
<dbReference type="GO" id="GO:0009279">
    <property type="term" value="C:cell outer membrane"/>
    <property type="evidence" value="ECO:0007669"/>
    <property type="project" value="UniProtKB-SubCell"/>
</dbReference>
<keyword evidence="2 8" id="KW-0813">Transport</keyword>
<comment type="similarity">
    <text evidence="8 9">Belongs to the TonB-dependent receptor family.</text>
</comment>
<evidence type="ECO:0000313" key="14">
    <source>
        <dbReference type="Proteomes" id="UP000564885"/>
    </source>
</evidence>
<keyword evidence="4 8" id="KW-0812">Transmembrane</keyword>
<keyword evidence="13" id="KW-0675">Receptor</keyword>
<feature type="domain" description="TonB-dependent receptor-like beta-barrel" evidence="11">
    <location>
        <begin position="321"/>
        <end position="661"/>
    </location>
</feature>
<evidence type="ECO:0000256" key="4">
    <source>
        <dbReference type="ARBA" id="ARBA00022692"/>
    </source>
</evidence>
<dbReference type="GO" id="GO:0044718">
    <property type="term" value="P:siderophore transmembrane transport"/>
    <property type="evidence" value="ECO:0007669"/>
    <property type="project" value="TreeGrafter"/>
</dbReference>
<dbReference type="Proteomes" id="UP000564885">
    <property type="component" value="Unassembled WGS sequence"/>
</dbReference>
<dbReference type="RefSeq" id="WP_171218136.1">
    <property type="nucleotide sequence ID" value="NZ_JABEPP010000002.1"/>
</dbReference>
<dbReference type="PROSITE" id="PS52016">
    <property type="entry name" value="TONB_DEPENDENT_REC_3"/>
    <property type="match status" value="1"/>
</dbReference>
<evidence type="ECO:0000256" key="10">
    <source>
        <dbReference type="SAM" id="SignalP"/>
    </source>
</evidence>
<dbReference type="InterPro" id="IPR039426">
    <property type="entry name" value="TonB-dep_rcpt-like"/>
</dbReference>
<dbReference type="InterPro" id="IPR036942">
    <property type="entry name" value="Beta-barrel_TonB_sf"/>
</dbReference>
<sequence>MSFSPSGGARGASALSCLLWLAAPVGPAAAQDAPVALPEITVQGSGPPQGSLTVPSVEAQRDAVNATVGSVAFIDARSFENRYTNNITDVLRETPGVFAQTRYGQEIRLSIRGSGLARSFHTRGVEILQDGIPFNFADGSGDYYQIDPLALRSVEVFKGGNALVFGSSTLGGAVNFVTPTAYTALAPAFVRIEGGSFGAFRANAQVSGISGDADALLNVTHSHQDGFRRHQNQDYSQINANIGYRLAPGVETRFYLGIYETRQKLPGSLGLTDALTFPTRASLAAITGNQARDVSAQRLANRTSFELGGGKLDVDTWVLHKNLYHPIFQVIDQDGWTYGVSPHWSGSFDLAGHRNDLVVGARYFGGTNSALQFVNVAGNRGARTADARQIANNYQAFLDNRFWITPELAVMAGAKLFHDERDFENRFATPVRTAARDYDGFNPKLGLLWQPAPTVQVFADITRSRDVPDFSDLAQANLAGLTFVPLQQQKAWTGEIGTRGSWDRFRWDVTLYRSTVRDELINFSQNAALGIPAATFNADRTVHQGVELGGAVDLIRDLSGPGAGDTITLAQLWTWNDFRFVGDRVYGNNRIAGVPRHVLRTTLSYTRPDGFFIAPTLDWVPQGAFADHANTLRTPGYALFGIQAGAKLAPGLTVFVDARNLTDERYVSDLAAVADARTASTAIFYPGEGRSVFAGLRYAF</sequence>
<gene>
    <name evidence="13" type="ORF">HJG44_09855</name>
</gene>
<dbReference type="InterPro" id="IPR037066">
    <property type="entry name" value="Plug_dom_sf"/>
</dbReference>
<comment type="subcellular location">
    <subcellularLocation>
        <location evidence="1 8">Cell outer membrane</location>
        <topology evidence="1 8">Multi-pass membrane protein</topology>
    </subcellularLocation>
</comment>
<keyword evidence="14" id="KW-1185">Reference proteome</keyword>
<dbReference type="Gene3D" id="2.40.170.20">
    <property type="entry name" value="TonB-dependent receptor, beta-barrel domain"/>
    <property type="match status" value="1"/>
</dbReference>
<keyword evidence="6 8" id="KW-0472">Membrane</keyword>
<dbReference type="InterPro" id="IPR000531">
    <property type="entry name" value="Beta-barrel_TonB"/>
</dbReference>
<dbReference type="Gene3D" id="2.170.130.10">
    <property type="entry name" value="TonB-dependent receptor, plug domain"/>
    <property type="match status" value="1"/>
</dbReference>
<feature type="signal peptide" evidence="10">
    <location>
        <begin position="1"/>
        <end position="30"/>
    </location>
</feature>
<evidence type="ECO:0000256" key="1">
    <source>
        <dbReference type="ARBA" id="ARBA00004571"/>
    </source>
</evidence>
<keyword evidence="7 8" id="KW-0998">Cell outer membrane</keyword>
<feature type="chain" id="PRO_5032661913" evidence="10">
    <location>
        <begin position="31"/>
        <end position="700"/>
    </location>
</feature>
<evidence type="ECO:0000256" key="6">
    <source>
        <dbReference type="ARBA" id="ARBA00023136"/>
    </source>
</evidence>
<evidence type="ECO:0000256" key="9">
    <source>
        <dbReference type="RuleBase" id="RU003357"/>
    </source>
</evidence>
<dbReference type="PANTHER" id="PTHR30069">
    <property type="entry name" value="TONB-DEPENDENT OUTER MEMBRANE RECEPTOR"/>
    <property type="match status" value="1"/>
</dbReference>
<dbReference type="CDD" id="cd01347">
    <property type="entry name" value="ligand_gated_channel"/>
    <property type="match status" value="1"/>
</dbReference>
<dbReference type="AlphaFoldDB" id="A0A849I8R5"/>
<accession>A0A849I8R5</accession>
<feature type="domain" description="TonB-dependent receptor plug" evidence="12">
    <location>
        <begin position="66"/>
        <end position="173"/>
    </location>
</feature>
<evidence type="ECO:0000256" key="7">
    <source>
        <dbReference type="ARBA" id="ARBA00023237"/>
    </source>
</evidence>
<dbReference type="EMBL" id="JABEPP010000002">
    <property type="protein sequence ID" value="NNM72685.1"/>
    <property type="molecule type" value="Genomic_DNA"/>
</dbReference>
<comment type="caution">
    <text evidence="13">The sequence shown here is derived from an EMBL/GenBank/DDBJ whole genome shotgun (WGS) entry which is preliminary data.</text>
</comment>
<reference evidence="13 14" key="1">
    <citation type="submission" date="2020-04" db="EMBL/GenBank/DDBJ databases">
        <title>Enterovirga sp. isolate from soil.</title>
        <authorList>
            <person name="Chea S."/>
            <person name="Kim D.-U."/>
        </authorList>
    </citation>
    <scope>NUCLEOTIDE SEQUENCE [LARGE SCALE GENOMIC DNA]</scope>
    <source>
        <strain evidence="13 14">DB1703</strain>
    </source>
</reference>
<dbReference type="InterPro" id="IPR012910">
    <property type="entry name" value="Plug_dom"/>
</dbReference>
<evidence type="ECO:0000256" key="8">
    <source>
        <dbReference type="PROSITE-ProRule" id="PRU01360"/>
    </source>
</evidence>
<dbReference type="PANTHER" id="PTHR30069:SF28">
    <property type="entry name" value="TONB-DEPENDENT RECEPTOR YNCD-RELATED"/>
    <property type="match status" value="1"/>
</dbReference>
<evidence type="ECO:0000256" key="2">
    <source>
        <dbReference type="ARBA" id="ARBA00022448"/>
    </source>
</evidence>
<keyword evidence="5 9" id="KW-0798">TonB box</keyword>
<evidence type="ECO:0000259" key="12">
    <source>
        <dbReference type="Pfam" id="PF07715"/>
    </source>
</evidence>
<evidence type="ECO:0000256" key="5">
    <source>
        <dbReference type="ARBA" id="ARBA00023077"/>
    </source>
</evidence>
<organism evidence="13 14">
    <name type="scientific">Enterovirga aerilata</name>
    <dbReference type="NCBI Taxonomy" id="2730920"/>
    <lineage>
        <taxon>Bacteria</taxon>
        <taxon>Pseudomonadati</taxon>
        <taxon>Pseudomonadota</taxon>
        <taxon>Alphaproteobacteria</taxon>
        <taxon>Hyphomicrobiales</taxon>
        <taxon>Methylobacteriaceae</taxon>
        <taxon>Enterovirga</taxon>
    </lineage>
</organism>
<protein>
    <submittedName>
        <fullName evidence="13">TonB-dependent receptor</fullName>
    </submittedName>
</protein>